<protein>
    <recommendedName>
        <fullName evidence="5">Glycerate kinase</fullName>
    </recommendedName>
</protein>
<gene>
    <name evidence="3" type="ORF">A2569_02955</name>
</gene>
<dbReference type="GO" id="GO:0005737">
    <property type="term" value="C:cytoplasm"/>
    <property type="evidence" value="ECO:0007669"/>
    <property type="project" value="TreeGrafter"/>
</dbReference>
<dbReference type="PANTHER" id="PTHR12227">
    <property type="entry name" value="GLYCERATE KINASE"/>
    <property type="match status" value="1"/>
</dbReference>
<evidence type="ECO:0008006" key="5">
    <source>
        <dbReference type="Google" id="ProtNLM"/>
    </source>
</evidence>
<dbReference type="InterPro" id="IPR039760">
    <property type="entry name" value="MOFRL_protein"/>
</dbReference>
<organism evidence="3 4">
    <name type="scientific">Candidatus Vogelbacteria bacterium RIFOXYD1_FULL_51_18</name>
    <dbReference type="NCBI Taxonomy" id="1802440"/>
    <lineage>
        <taxon>Bacteria</taxon>
        <taxon>Candidatus Vogeliibacteriota</taxon>
    </lineage>
</organism>
<evidence type="ECO:0000313" key="4">
    <source>
        <dbReference type="Proteomes" id="UP000177090"/>
    </source>
</evidence>
<dbReference type="InterPro" id="IPR025286">
    <property type="entry name" value="MOFRL_assoc_dom"/>
</dbReference>
<evidence type="ECO:0000313" key="3">
    <source>
        <dbReference type="EMBL" id="OHA60375.1"/>
    </source>
</evidence>
<dbReference type="EMBL" id="MHTL01000014">
    <property type="protein sequence ID" value="OHA60375.1"/>
    <property type="molecule type" value="Genomic_DNA"/>
</dbReference>
<dbReference type="PANTHER" id="PTHR12227:SF0">
    <property type="entry name" value="GLYCERATE KINASE"/>
    <property type="match status" value="1"/>
</dbReference>
<reference evidence="3 4" key="1">
    <citation type="journal article" date="2016" name="Nat. Commun.">
        <title>Thousands of microbial genomes shed light on interconnected biogeochemical processes in an aquifer system.</title>
        <authorList>
            <person name="Anantharaman K."/>
            <person name="Brown C.T."/>
            <person name="Hug L.A."/>
            <person name="Sharon I."/>
            <person name="Castelle C.J."/>
            <person name="Probst A.J."/>
            <person name="Thomas B.C."/>
            <person name="Singh A."/>
            <person name="Wilkins M.J."/>
            <person name="Karaoz U."/>
            <person name="Brodie E.L."/>
            <person name="Williams K.H."/>
            <person name="Hubbard S.S."/>
            <person name="Banfield J.F."/>
        </authorList>
    </citation>
    <scope>NUCLEOTIDE SEQUENCE [LARGE SCALE GENOMIC DNA]</scope>
</reference>
<dbReference type="STRING" id="1802440.A2569_02955"/>
<dbReference type="AlphaFoldDB" id="A0A1G2QIH2"/>
<proteinExistence type="predicted"/>
<sequence length="421" mass="45627">MRIRNFYELGKTQARRDALSILEAGYNAIDTRTVLKKKITNDGSTLCLDGENYICAEYDRIFVIAIGKCALEGAEALEDILGDTITDGIVLDLRVGPLKKLRSYAGTHPYPSEINVSVSREVVKLLRGVTERDLVLVLISGGGSSLLCLPFDISCEALAELTKELTHKGVDIYELNTVRKHLSEIQGGHLARLAYPAHVVSLIFSDVPGNDISVIASGPTVLDKSSADDARAVLTKYAIKGVERLSETPKDPKYFERVHNTLILTNHDALLAMKACAESRGYNSKVLTEDLRGEAREVGKKLAELALPYRACAIAGGETTVHIANDAGYGGRNMEVVLAALPHLDEHSVIIAAASDGWDNTDIAGAIGDKNFFTLAVDKNLDVRTHLRDNTSYNFFSALGAGIMTGRLGSNVSDLFIVLRV</sequence>
<dbReference type="InterPro" id="IPR038614">
    <property type="entry name" value="GK_N_sf"/>
</dbReference>
<dbReference type="Pfam" id="PF13660">
    <property type="entry name" value="DUF4147"/>
    <property type="match status" value="1"/>
</dbReference>
<dbReference type="SUPFAM" id="SSF82544">
    <property type="entry name" value="GckA/TtuD-like"/>
    <property type="match status" value="1"/>
</dbReference>
<dbReference type="InterPro" id="IPR037035">
    <property type="entry name" value="GK-like_C_sf"/>
</dbReference>
<name>A0A1G2QIH2_9BACT</name>
<evidence type="ECO:0000259" key="1">
    <source>
        <dbReference type="Pfam" id="PF05161"/>
    </source>
</evidence>
<dbReference type="Gene3D" id="3.40.50.10180">
    <property type="entry name" value="Glycerate kinase, MOFRL-like N-terminal domain"/>
    <property type="match status" value="1"/>
</dbReference>
<dbReference type="GO" id="GO:0008887">
    <property type="term" value="F:glycerate kinase activity"/>
    <property type="evidence" value="ECO:0007669"/>
    <property type="project" value="InterPro"/>
</dbReference>
<accession>A0A1G2QIH2</accession>
<dbReference type="Gene3D" id="3.40.1480.10">
    <property type="entry name" value="MOFRL domain"/>
    <property type="match status" value="1"/>
</dbReference>
<feature type="domain" description="MOFRL-associated" evidence="2">
    <location>
        <begin position="18"/>
        <end position="240"/>
    </location>
</feature>
<evidence type="ECO:0000259" key="2">
    <source>
        <dbReference type="Pfam" id="PF13660"/>
    </source>
</evidence>
<feature type="domain" description="MOFRL" evidence="1">
    <location>
        <begin position="312"/>
        <end position="414"/>
    </location>
</feature>
<comment type="caution">
    <text evidence="3">The sequence shown here is derived from an EMBL/GenBank/DDBJ whole genome shotgun (WGS) entry which is preliminary data.</text>
</comment>
<dbReference type="Pfam" id="PF05161">
    <property type="entry name" value="MOFRL"/>
    <property type="match status" value="1"/>
</dbReference>
<dbReference type="InterPro" id="IPR007835">
    <property type="entry name" value="MOFRL"/>
</dbReference>
<dbReference type="Proteomes" id="UP000177090">
    <property type="component" value="Unassembled WGS sequence"/>
</dbReference>